<accession>A0ABW8AA47</accession>
<reference evidence="3 4" key="1">
    <citation type="submission" date="2024-10" db="EMBL/GenBank/DDBJ databases">
        <title>The Natural Products Discovery Center: Release of the First 8490 Sequenced Strains for Exploring Actinobacteria Biosynthetic Diversity.</title>
        <authorList>
            <person name="Kalkreuter E."/>
            <person name="Kautsar S.A."/>
            <person name="Yang D."/>
            <person name="Bader C.D."/>
            <person name="Teijaro C.N."/>
            <person name="Fluegel L."/>
            <person name="Davis C.M."/>
            <person name="Simpson J.R."/>
            <person name="Lauterbach L."/>
            <person name="Steele A.D."/>
            <person name="Gui C."/>
            <person name="Meng S."/>
            <person name="Li G."/>
            <person name="Viehrig K."/>
            <person name="Ye F."/>
            <person name="Su P."/>
            <person name="Kiefer A.F."/>
            <person name="Nichols A."/>
            <person name="Cepeda A.J."/>
            <person name="Yan W."/>
            <person name="Fan B."/>
            <person name="Jiang Y."/>
            <person name="Adhikari A."/>
            <person name="Zheng C.-J."/>
            <person name="Schuster L."/>
            <person name="Cowan T.M."/>
            <person name="Smanski M.J."/>
            <person name="Chevrette M.G."/>
            <person name="De Carvalho L.P.S."/>
            <person name="Shen B."/>
        </authorList>
    </citation>
    <scope>NUCLEOTIDE SEQUENCE [LARGE SCALE GENOMIC DNA]</scope>
    <source>
        <strain evidence="3 4">NPDC049503</strain>
    </source>
</reference>
<name>A0ABW8AA47_9ACTN</name>
<dbReference type="InterPro" id="IPR011042">
    <property type="entry name" value="6-blade_b-propeller_TolB-like"/>
</dbReference>
<protein>
    <submittedName>
        <fullName evidence="3">PQQ-dependent sugar dehydrogenase</fullName>
    </submittedName>
</protein>
<evidence type="ECO:0000256" key="1">
    <source>
        <dbReference type="SAM" id="MobiDB-lite"/>
    </source>
</evidence>
<organism evidence="3 4">
    <name type="scientific">Nonomuraea indica</name>
    <dbReference type="NCBI Taxonomy" id="1581193"/>
    <lineage>
        <taxon>Bacteria</taxon>
        <taxon>Bacillati</taxon>
        <taxon>Actinomycetota</taxon>
        <taxon>Actinomycetes</taxon>
        <taxon>Streptosporangiales</taxon>
        <taxon>Streptosporangiaceae</taxon>
        <taxon>Nonomuraea</taxon>
    </lineage>
</organism>
<comment type="caution">
    <text evidence="3">The sequence shown here is derived from an EMBL/GenBank/DDBJ whole genome shotgun (WGS) entry which is preliminary data.</text>
</comment>
<feature type="domain" description="Glucose/Sorbosone dehydrogenase" evidence="2">
    <location>
        <begin position="39"/>
        <end position="94"/>
    </location>
</feature>
<proteinExistence type="predicted"/>
<gene>
    <name evidence="3" type="ORF">ACIBP5_25645</name>
</gene>
<dbReference type="Gene3D" id="2.120.10.30">
    <property type="entry name" value="TolB, C-terminal domain"/>
    <property type="match status" value="1"/>
</dbReference>
<dbReference type="InterPro" id="IPR012938">
    <property type="entry name" value="Glc/Sorbosone_DH"/>
</dbReference>
<evidence type="ECO:0000313" key="4">
    <source>
        <dbReference type="Proteomes" id="UP001612928"/>
    </source>
</evidence>
<evidence type="ECO:0000259" key="2">
    <source>
        <dbReference type="Pfam" id="PF07995"/>
    </source>
</evidence>
<keyword evidence="4" id="KW-1185">Reference proteome</keyword>
<feature type="region of interest" description="Disordered" evidence="1">
    <location>
        <begin position="1"/>
        <end position="31"/>
    </location>
</feature>
<dbReference type="RefSeq" id="WP_397023518.1">
    <property type="nucleotide sequence ID" value="NZ_JBITMB010000006.1"/>
</dbReference>
<dbReference type="EMBL" id="JBITMB010000006">
    <property type="protein sequence ID" value="MFI7443367.1"/>
    <property type="molecule type" value="Genomic_DNA"/>
</dbReference>
<dbReference type="Proteomes" id="UP001612928">
    <property type="component" value="Unassembled WGS sequence"/>
</dbReference>
<sequence>MPFSPRVPGVRRGRALAATEPRSDAGGEPAVTGTVATDLRVPWGVAVLPGGEALVSERDTARIVSVVSGRTVREVGVVPGVNVVGQGGLMSLAAEILKVKP</sequence>
<dbReference type="Pfam" id="PF07995">
    <property type="entry name" value="GSDH"/>
    <property type="match status" value="1"/>
</dbReference>
<evidence type="ECO:0000313" key="3">
    <source>
        <dbReference type="EMBL" id="MFI7443367.1"/>
    </source>
</evidence>